<dbReference type="EMBL" id="BMAW01040185">
    <property type="protein sequence ID" value="GFU58651.1"/>
    <property type="molecule type" value="Genomic_DNA"/>
</dbReference>
<gene>
    <name evidence="2" type="ORF">NPIL_404541</name>
</gene>
<name>A0A8X6R356_NEPPI</name>
<feature type="compositionally biased region" description="Basic and acidic residues" evidence="1">
    <location>
        <begin position="30"/>
        <end position="47"/>
    </location>
</feature>
<organism evidence="2 3">
    <name type="scientific">Nephila pilipes</name>
    <name type="common">Giant wood spider</name>
    <name type="synonym">Nephila maculata</name>
    <dbReference type="NCBI Taxonomy" id="299642"/>
    <lineage>
        <taxon>Eukaryota</taxon>
        <taxon>Metazoa</taxon>
        <taxon>Ecdysozoa</taxon>
        <taxon>Arthropoda</taxon>
        <taxon>Chelicerata</taxon>
        <taxon>Arachnida</taxon>
        <taxon>Araneae</taxon>
        <taxon>Araneomorphae</taxon>
        <taxon>Entelegynae</taxon>
        <taxon>Araneoidea</taxon>
        <taxon>Nephilidae</taxon>
        <taxon>Nephila</taxon>
    </lineage>
</organism>
<accession>A0A8X6R356</accession>
<dbReference type="Proteomes" id="UP000887013">
    <property type="component" value="Unassembled WGS sequence"/>
</dbReference>
<evidence type="ECO:0000313" key="2">
    <source>
        <dbReference type="EMBL" id="GFU58651.1"/>
    </source>
</evidence>
<protein>
    <submittedName>
        <fullName evidence="2">Uncharacterized protein</fullName>
    </submittedName>
</protein>
<dbReference type="OrthoDB" id="10511452at2759"/>
<dbReference type="AlphaFoldDB" id="A0A8X6R356"/>
<proteinExistence type="predicted"/>
<feature type="region of interest" description="Disordered" evidence="1">
    <location>
        <begin position="25"/>
        <end position="65"/>
    </location>
</feature>
<comment type="caution">
    <text evidence="2">The sequence shown here is derived from an EMBL/GenBank/DDBJ whole genome shotgun (WGS) entry which is preliminary data.</text>
</comment>
<reference evidence="2" key="1">
    <citation type="submission" date="2020-08" db="EMBL/GenBank/DDBJ databases">
        <title>Multicomponent nature underlies the extraordinary mechanical properties of spider dragline silk.</title>
        <authorList>
            <person name="Kono N."/>
            <person name="Nakamura H."/>
            <person name="Mori M."/>
            <person name="Yoshida Y."/>
            <person name="Ohtoshi R."/>
            <person name="Malay A.D."/>
            <person name="Moran D.A.P."/>
            <person name="Tomita M."/>
            <person name="Numata K."/>
            <person name="Arakawa K."/>
        </authorList>
    </citation>
    <scope>NUCLEOTIDE SEQUENCE</scope>
</reference>
<keyword evidence="3" id="KW-1185">Reference proteome</keyword>
<evidence type="ECO:0000256" key="1">
    <source>
        <dbReference type="SAM" id="MobiDB-lite"/>
    </source>
</evidence>
<evidence type="ECO:0000313" key="3">
    <source>
        <dbReference type="Proteomes" id="UP000887013"/>
    </source>
</evidence>
<sequence length="105" mass="12060">MGRSSKDNMFRLDFMWDHKDVEVIEPDNGNTKDEHTFQGGGDLDKGQRRGKIGSNPGTARQMNLRGLPEGPPVKWTCILVWLYVHPDPSYVEGQPLDRWYLCQLD</sequence>